<dbReference type="EMBL" id="KN846956">
    <property type="protein sequence ID" value="KIW71830.1"/>
    <property type="molecule type" value="Genomic_DNA"/>
</dbReference>
<protein>
    <submittedName>
        <fullName evidence="1">Uncharacterized protein</fullName>
    </submittedName>
</protein>
<organism evidence="1 2">
    <name type="scientific">Phialophora macrospora</name>
    <dbReference type="NCBI Taxonomy" id="1851006"/>
    <lineage>
        <taxon>Eukaryota</taxon>
        <taxon>Fungi</taxon>
        <taxon>Dikarya</taxon>
        <taxon>Ascomycota</taxon>
        <taxon>Pezizomycotina</taxon>
        <taxon>Eurotiomycetes</taxon>
        <taxon>Chaetothyriomycetidae</taxon>
        <taxon>Chaetothyriales</taxon>
        <taxon>Herpotrichiellaceae</taxon>
        <taxon>Phialophora</taxon>
    </lineage>
</organism>
<sequence length="110" mass="12530">MHITNALSHRPDLLVATQRSRNDVFRILQDRHLAPADHHPEMRVSSHELSALAPHNQDFRIPPLRPPFPTRASQRFVIAARLRQQSLRTAPGKESCILEYTGVEGKRSPN</sequence>
<accession>A0A0D2FZC1</accession>
<dbReference type="AlphaFoldDB" id="A0A0D2FZC1"/>
<name>A0A0D2FZC1_9EURO</name>
<keyword evidence="2" id="KW-1185">Reference proteome</keyword>
<dbReference type="Proteomes" id="UP000054266">
    <property type="component" value="Unassembled WGS sequence"/>
</dbReference>
<reference evidence="1 2" key="1">
    <citation type="submission" date="2015-01" db="EMBL/GenBank/DDBJ databases">
        <title>The Genome Sequence of Capronia semiimmersa CBS27337.</title>
        <authorList>
            <consortium name="The Broad Institute Genomics Platform"/>
            <person name="Cuomo C."/>
            <person name="de Hoog S."/>
            <person name="Gorbushina A."/>
            <person name="Stielow B."/>
            <person name="Teixiera M."/>
            <person name="Abouelleil A."/>
            <person name="Chapman S.B."/>
            <person name="Priest M."/>
            <person name="Young S.K."/>
            <person name="Wortman J."/>
            <person name="Nusbaum C."/>
            <person name="Birren B."/>
        </authorList>
    </citation>
    <scope>NUCLEOTIDE SEQUENCE [LARGE SCALE GENOMIC DNA]</scope>
    <source>
        <strain evidence="1 2">CBS 27337</strain>
    </source>
</reference>
<gene>
    <name evidence="1" type="ORF">PV04_00062</name>
</gene>
<proteinExistence type="predicted"/>
<evidence type="ECO:0000313" key="1">
    <source>
        <dbReference type="EMBL" id="KIW71830.1"/>
    </source>
</evidence>
<evidence type="ECO:0000313" key="2">
    <source>
        <dbReference type="Proteomes" id="UP000054266"/>
    </source>
</evidence>
<dbReference type="HOGENOM" id="CLU_2170754_0_0_1"/>